<name>X1E1D5_9ZZZZ</name>
<evidence type="ECO:0000313" key="1">
    <source>
        <dbReference type="EMBL" id="GAH10964.1"/>
    </source>
</evidence>
<sequence>GRSGWGVGLVLISSEKRQMQDHQLVMTEWKITKMRDNPKTMIVFLFNTFENSCEVFISTGYGSLLSDKKVARAIEQAFDSFSASGLIEQF</sequence>
<dbReference type="AlphaFoldDB" id="X1E1D5"/>
<feature type="non-terminal residue" evidence="1">
    <location>
        <position position="1"/>
    </location>
</feature>
<dbReference type="EMBL" id="BART01031128">
    <property type="protein sequence ID" value="GAH10964.1"/>
    <property type="molecule type" value="Genomic_DNA"/>
</dbReference>
<comment type="caution">
    <text evidence="1">The sequence shown here is derived from an EMBL/GenBank/DDBJ whole genome shotgun (WGS) entry which is preliminary data.</text>
</comment>
<gene>
    <name evidence="1" type="ORF">S01H4_54134</name>
</gene>
<protein>
    <submittedName>
        <fullName evidence="1">Uncharacterized protein</fullName>
    </submittedName>
</protein>
<reference evidence="1" key="1">
    <citation type="journal article" date="2014" name="Front. Microbiol.">
        <title>High frequency of phylogenetically diverse reductive dehalogenase-homologous genes in deep subseafloor sedimentary metagenomes.</title>
        <authorList>
            <person name="Kawai M."/>
            <person name="Futagami T."/>
            <person name="Toyoda A."/>
            <person name="Takaki Y."/>
            <person name="Nishi S."/>
            <person name="Hori S."/>
            <person name="Arai W."/>
            <person name="Tsubouchi T."/>
            <person name="Morono Y."/>
            <person name="Uchiyama I."/>
            <person name="Ito T."/>
            <person name="Fujiyama A."/>
            <person name="Inagaki F."/>
            <person name="Takami H."/>
        </authorList>
    </citation>
    <scope>NUCLEOTIDE SEQUENCE</scope>
    <source>
        <strain evidence="1">Expedition CK06-06</strain>
    </source>
</reference>
<accession>X1E1D5</accession>
<proteinExistence type="predicted"/>
<organism evidence="1">
    <name type="scientific">marine sediment metagenome</name>
    <dbReference type="NCBI Taxonomy" id="412755"/>
    <lineage>
        <taxon>unclassified sequences</taxon>
        <taxon>metagenomes</taxon>
        <taxon>ecological metagenomes</taxon>
    </lineage>
</organism>